<dbReference type="InterPro" id="IPR035965">
    <property type="entry name" value="PAS-like_dom_sf"/>
</dbReference>
<feature type="modified residue" description="4-aspartylphosphate" evidence="1">
    <location>
        <position position="62"/>
    </location>
</feature>
<organism evidence="4 5">
    <name type="scientific">Emticicia oligotrophica (strain DSM 17448 / CIP 109782 / MTCC 6937 / GPTSA100-15)</name>
    <dbReference type="NCBI Taxonomy" id="929562"/>
    <lineage>
        <taxon>Bacteria</taxon>
        <taxon>Pseudomonadati</taxon>
        <taxon>Bacteroidota</taxon>
        <taxon>Cytophagia</taxon>
        <taxon>Cytophagales</taxon>
        <taxon>Leadbetterellaceae</taxon>
        <taxon>Emticicia</taxon>
    </lineage>
</organism>
<dbReference type="InterPro" id="IPR050640">
    <property type="entry name" value="Bact_2-comp_sensor_kinase"/>
</dbReference>
<feature type="domain" description="Response regulatory" evidence="2">
    <location>
        <begin position="9"/>
        <end position="127"/>
    </location>
</feature>
<evidence type="ECO:0000256" key="1">
    <source>
        <dbReference type="PROSITE-ProRule" id="PRU00169"/>
    </source>
</evidence>
<dbReference type="Pfam" id="PF06580">
    <property type="entry name" value="His_kinase"/>
    <property type="match status" value="1"/>
</dbReference>
<keyword evidence="4" id="KW-0418">Kinase</keyword>
<dbReference type="PANTHER" id="PTHR34220:SF7">
    <property type="entry name" value="SENSOR HISTIDINE KINASE YPDA"/>
    <property type="match status" value="1"/>
</dbReference>
<protein>
    <submittedName>
        <fullName evidence="4">Signal transduction histidine kinase</fullName>
    </submittedName>
</protein>
<evidence type="ECO:0000259" key="3">
    <source>
        <dbReference type="PROSITE" id="PS50112"/>
    </source>
</evidence>
<keyword evidence="4" id="KW-0808">Transferase</keyword>
<dbReference type="CDD" id="cd00130">
    <property type="entry name" value="PAS"/>
    <property type="match status" value="1"/>
</dbReference>
<dbReference type="Gene3D" id="3.30.565.10">
    <property type="entry name" value="Histidine kinase-like ATPase, C-terminal domain"/>
    <property type="match status" value="1"/>
</dbReference>
<reference evidence="4 5" key="1">
    <citation type="submission" date="2011-07" db="EMBL/GenBank/DDBJ databases">
        <title>The complete genome of chromosome of Emticicia oligotrophica DSM 17448.</title>
        <authorList>
            <consortium name="US DOE Joint Genome Institute (JGI-PGF)"/>
            <person name="Lucas S."/>
            <person name="Han J."/>
            <person name="Lapidus A."/>
            <person name="Bruce D."/>
            <person name="Goodwin L."/>
            <person name="Pitluck S."/>
            <person name="Peters L."/>
            <person name="Kyrpides N."/>
            <person name="Mavromatis K."/>
            <person name="Ivanova N."/>
            <person name="Ovchinnikova G."/>
            <person name="Teshima H."/>
            <person name="Detter J.C."/>
            <person name="Tapia R."/>
            <person name="Han C."/>
            <person name="Land M."/>
            <person name="Hauser L."/>
            <person name="Markowitz V."/>
            <person name="Cheng J.-F."/>
            <person name="Hugenholtz P."/>
            <person name="Woyke T."/>
            <person name="Wu D."/>
            <person name="Tindall B."/>
            <person name="Pomrenke H."/>
            <person name="Brambilla E."/>
            <person name="Klenk H.-P."/>
            <person name="Eisen J.A."/>
        </authorList>
    </citation>
    <scope>NUCLEOTIDE SEQUENCE [LARGE SCALE GENOMIC DNA]</scope>
    <source>
        <strain evidence="4 5">DSM 17448</strain>
    </source>
</reference>
<evidence type="ECO:0000313" key="5">
    <source>
        <dbReference type="Proteomes" id="UP000002875"/>
    </source>
</evidence>
<keyword evidence="1" id="KW-0597">Phosphoprotein</keyword>
<keyword evidence="5" id="KW-1185">Reference proteome</keyword>
<sequence>MIKDKKPYHVLIIEDNIGDFTLITDFLAELMENVTITHATNFKDSKKILQENTNPFHVILLDLSLPDKGGELLISEIHELASECPIIVLTGYDNIEFSIKSLSLGVSDYLIKEEINVTLLYKSILYAIERKKSVLALAASEKRYSDLFHLSPQPMWVYSQDSRTFVQVNQAAIKKYGYSEEELLQMTFAEIGEEVEGSILMEVLNRDEKNQENVFVGRFTHYKKSKEALEVEIYCNQITINNTVCKSIIAFDITDKIQVINSLQLEKQQSARFQSQLLSSQLNPHFIFNTLNSFQYYILKGEIKDSLQNIAEFSQMMRQVLENSNSPYISFFDEITFLKSYIKISQKRIKQTLDFTIQISENFKWRSQFIPPMLLQPYVENAIIHGFSNANYPCKLMIDIGLDNGLVTCKVKDNGVGRKSSHSEKLSKANSNKKSMAMGINNKRIELLNEYSDRNFNVEIIDCYDDNQNPTGTEVIISFEQITDELG</sequence>
<dbReference type="Proteomes" id="UP000002875">
    <property type="component" value="Chromosome"/>
</dbReference>
<proteinExistence type="predicted"/>
<dbReference type="PROSITE" id="PS50110">
    <property type="entry name" value="RESPONSE_REGULATORY"/>
    <property type="match status" value="1"/>
</dbReference>
<dbReference type="InterPro" id="IPR036890">
    <property type="entry name" value="HATPase_C_sf"/>
</dbReference>
<dbReference type="SUPFAM" id="SSF52172">
    <property type="entry name" value="CheY-like"/>
    <property type="match status" value="1"/>
</dbReference>
<evidence type="ECO:0000313" key="4">
    <source>
        <dbReference type="EMBL" id="AFK05405.1"/>
    </source>
</evidence>
<dbReference type="PROSITE" id="PS50112">
    <property type="entry name" value="PAS"/>
    <property type="match status" value="1"/>
</dbReference>
<dbReference type="InterPro" id="IPR010559">
    <property type="entry name" value="Sig_transdc_His_kin_internal"/>
</dbReference>
<dbReference type="EMBL" id="CP002961">
    <property type="protein sequence ID" value="AFK05405.1"/>
    <property type="molecule type" value="Genomic_DNA"/>
</dbReference>
<name>A0ABM5N7D9_EMTOG</name>
<dbReference type="InterPro" id="IPR011006">
    <property type="entry name" value="CheY-like_superfamily"/>
</dbReference>
<dbReference type="GO" id="GO:0016301">
    <property type="term" value="F:kinase activity"/>
    <property type="evidence" value="ECO:0007669"/>
    <property type="project" value="UniProtKB-KW"/>
</dbReference>
<dbReference type="Gene3D" id="3.40.50.2300">
    <property type="match status" value="1"/>
</dbReference>
<dbReference type="Pfam" id="PF13426">
    <property type="entry name" value="PAS_9"/>
    <property type="match status" value="1"/>
</dbReference>
<dbReference type="SUPFAM" id="SSF55785">
    <property type="entry name" value="PYP-like sensor domain (PAS domain)"/>
    <property type="match status" value="1"/>
</dbReference>
<dbReference type="Pfam" id="PF00072">
    <property type="entry name" value="Response_reg"/>
    <property type="match status" value="1"/>
</dbReference>
<accession>A0ABM5N7D9</accession>
<evidence type="ECO:0000259" key="2">
    <source>
        <dbReference type="PROSITE" id="PS50110"/>
    </source>
</evidence>
<dbReference type="RefSeq" id="WP_015031093.1">
    <property type="nucleotide sequence ID" value="NC_018748.1"/>
</dbReference>
<dbReference type="Gene3D" id="3.30.450.20">
    <property type="entry name" value="PAS domain"/>
    <property type="match status" value="1"/>
</dbReference>
<dbReference type="SMART" id="SM00448">
    <property type="entry name" value="REC"/>
    <property type="match status" value="1"/>
</dbReference>
<feature type="domain" description="PAS" evidence="3">
    <location>
        <begin position="140"/>
        <end position="184"/>
    </location>
</feature>
<dbReference type="PANTHER" id="PTHR34220">
    <property type="entry name" value="SENSOR HISTIDINE KINASE YPDA"/>
    <property type="match status" value="1"/>
</dbReference>
<dbReference type="InterPro" id="IPR000014">
    <property type="entry name" value="PAS"/>
</dbReference>
<dbReference type="NCBIfam" id="TIGR00229">
    <property type="entry name" value="sensory_box"/>
    <property type="match status" value="1"/>
</dbReference>
<dbReference type="SMART" id="SM00091">
    <property type="entry name" value="PAS"/>
    <property type="match status" value="1"/>
</dbReference>
<dbReference type="SUPFAM" id="SSF55874">
    <property type="entry name" value="ATPase domain of HSP90 chaperone/DNA topoisomerase II/histidine kinase"/>
    <property type="match status" value="1"/>
</dbReference>
<gene>
    <name evidence="4" type="ordered locus">Emtol_4282</name>
</gene>
<dbReference type="InterPro" id="IPR001789">
    <property type="entry name" value="Sig_transdc_resp-reg_receiver"/>
</dbReference>
<dbReference type="CDD" id="cd00156">
    <property type="entry name" value="REC"/>
    <property type="match status" value="1"/>
</dbReference>